<dbReference type="RefSeq" id="WP_066748113.1">
    <property type="nucleotide sequence ID" value="NZ_LXEN01000042.1"/>
</dbReference>
<keyword evidence="3 7" id="KW-0812">Transmembrane</keyword>
<keyword evidence="5 7" id="KW-0472">Membrane</keyword>
<feature type="transmembrane region" description="Helical" evidence="7">
    <location>
        <begin position="140"/>
        <end position="161"/>
    </location>
</feature>
<evidence type="ECO:0000256" key="1">
    <source>
        <dbReference type="ARBA" id="ARBA00004651"/>
    </source>
</evidence>
<accession>A0A198GES3</accession>
<feature type="transmembrane region" description="Helical" evidence="7">
    <location>
        <begin position="356"/>
        <end position="376"/>
    </location>
</feature>
<feature type="transmembrane region" description="Helical" evidence="7">
    <location>
        <begin position="264"/>
        <end position="283"/>
    </location>
</feature>
<dbReference type="GO" id="GO:0005886">
    <property type="term" value="C:plasma membrane"/>
    <property type="evidence" value="ECO:0007669"/>
    <property type="project" value="UniProtKB-SubCell"/>
</dbReference>
<dbReference type="OrthoDB" id="9773957at2"/>
<keyword evidence="4 7" id="KW-1133">Transmembrane helix</keyword>
<dbReference type="GO" id="GO:0022857">
    <property type="term" value="F:transmembrane transporter activity"/>
    <property type="evidence" value="ECO:0007669"/>
    <property type="project" value="InterPro"/>
</dbReference>
<protein>
    <submittedName>
        <fullName evidence="9">Major facilitator family transporter</fullName>
    </submittedName>
</protein>
<evidence type="ECO:0000313" key="10">
    <source>
        <dbReference type="Proteomes" id="UP000094023"/>
    </source>
</evidence>
<evidence type="ECO:0000256" key="4">
    <source>
        <dbReference type="ARBA" id="ARBA00022989"/>
    </source>
</evidence>
<evidence type="ECO:0000256" key="6">
    <source>
        <dbReference type="ARBA" id="ARBA00038514"/>
    </source>
</evidence>
<reference evidence="9 10" key="1">
    <citation type="submission" date="2016-04" db="EMBL/GenBank/DDBJ databases">
        <title>ATOL: Assembling a taxonomically balanced genome-scale reconstruction of the evolutionary history of the Enterobacteriaceae.</title>
        <authorList>
            <person name="Plunkett G.III."/>
            <person name="Neeno-Eckwall E.C."/>
            <person name="Glasner J.D."/>
            <person name="Perna N.T."/>
        </authorList>
    </citation>
    <scope>NUCLEOTIDE SEQUENCE [LARGE SCALE GENOMIC DNA]</scope>
    <source>
        <strain evidence="9 10">ATCC 19692</strain>
    </source>
</reference>
<dbReference type="InterPro" id="IPR050382">
    <property type="entry name" value="MFS_Na/Anion_cotransporter"/>
</dbReference>
<dbReference type="EMBL" id="LXEN01000042">
    <property type="protein sequence ID" value="OAT34721.1"/>
    <property type="molecule type" value="Genomic_DNA"/>
</dbReference>
<comment type="subcellular location">
    <subcellularLocation>
        <location evidence="1">Cell membrane</location>
        <topology evidence="1">Multi-pass membrane protein</topology>
    </subcellularLocation>
</comment>
<keyword evidence="2" id="KW-1003">Cell membrane</keyword>
<feature type="transmembrane region" description="Helical" evidence="7">
    <location>
        <begin position="319"/>
        <end position="344"/>
    </location>
</feature>
<feature type="transmembrane region" description="Helical" evidence="7">
    <location>
        <begin position="295"/>
        <end position="313"/>
    </location>
</feature>
<proteinExistence type="inferred from homology"/>
<feature type="transmembrane region" description="Helical" evidence="7">
    <location>
        <begin position="388"/>
        <end position="405"/>
    </location>
</feature>
<feature type="transmembrane region" description="Helical" evidence="7">
    <location>
        <begin position="85"/>
        <end position="103"/>
    </location>
</feature>
<comment type="caution">
    <text evidence="9">The sequence shown here is derived from an EMBL/GenBank/DDBJ whole genome shotgun (WGS) entry which is preliminary data.</text>
</comment>
<feature type="transmembrane region" description="Helical" evidence="7">
    <location>
        <begin position="231"/>
        <end position="252"/>
    </location>
</feature>
<dbReference type="InterPro" id="IPR020846">
    <property type="entry name" value="MFS_dom"/>
</dbReference>
<evidence type="ECO:0000256" key="2">
    <source>
        <dbReference type="ARBA" id="ARBA00022475"/>
    </source>
</evidence>
<dbReference type="Gene3D" id="1.20.1250.20">
    <property type="entry name" value="MFS general substrate transporter like domains"/>
    <property type="match status" value="2"/>
</dbReference>
<dbReference type="PATRIC" id="fig|1354337.4.peg.1055"/>
<feature type="transmembrane region" description="Helical" evidence="7">
    <location>
        <begin position="109"/>
        <end position="128"/>
    </location>
</feature>
<feature type="transmembrane region" description="Helical" evidence="7">
    <location>
        <begin position="176"/>
        <end position="195"/>
    </location>
</feature>
<dbReference type="InterPro" id="IPR000849">
    <property type="entry name" value="Sugar_P_transporter"/>
</dbReference>
<feature type="domain" description="Major facilitator superfamily (MFS) profile" evidence="8">
    <location>
        <begin position="19"/>
        <end position="410"/>
    </location>
</feature>
<evidence type="ECO:0000259" key="8">
    <source>
        <dbReference type="PROSITE" id="PS50850"/>
    </source>
</evidence>
<dbReference type="PIRSF" id="PIRSF002808">
    <property type="entry name" value="Hexose_phosphate_transp"/>
    <property type="match status" value="1"/>
</dbReference>
<dbReference type="SUPFAM" id="SSF103473">
    <property type="entry name" value="MFS general substrate transporter"/>
    <property type="match status" value="1"/>
</dbReference>
<evidence type="ECO:0000256" key="7">
    <source>
        <dbReference type="SAM" id="Phobius"/>
    </source>
</evidence>
<dbReference type="PANTHER" id="PTHR11662:SF399">
    <property type="entry name" value="FI19708P1-RELATED"/>
    <property type="match status" value="1"/>
</dbReference>
<sequence length="415" mass="45139">MNDAQVNESKGKVPYWVKLTIIFFFGWIALYGSRAIVGPLMVNIGAEFDLTKAQLGSIMSIFFIGYTALNIPSGIIGDYLGKKKVLVTGVILFGGFTIIAGMMPTYVTFMFAWVMVGVFQGFYYGPQYGLSSEAIPKHRITLGSAIINSGMAFGLSIGYYISSISVGEMGMSWRTPFYIIGVPIIIIGLVMLWIIKDKPKNKVPADASSDTPKQKTKLTFKDLFGNRNINLAYVTIFCSIYGFFVLVTWLPYYLETERGITGTQISTIASLMPWFAIPGSLLFSWFSDKLGRRKPVLLIMLPLSLVAILAVPMSESMPVLIGALILYGIVGKISTNPVLVAVVADNSPRHALGTSFGVYNCIGMLGSVFAPTLTGFLSDKTGSMDSGFYFAAILICIGIVASLFIKENPQAEAAK</sequence>
<evidence type="ECO:0000313" key="9">
    <source>
        <dbReference type="EMBL" id="OAT34721.1"/>
    </source>
</evidence>
<dbReference type="InterPro" id="IPR011701">
    <property type="entry name" value="MFS"/>
</dbReference>
<dbReference type="PROSITE" id="PS50850">
    <property type="entry name" value="MFS"/>
    <property type="match status" value="1"/>
</dbReference>
<gene>
    <name evidence="9" type="ORF">M983_1036</name>
</gene>
<feature type="transmembrane region" description="Helical" evidence="7">
    <location>
        <begin position="53"/>
        <end position="73"/>
    </location>
</feature>
<dbReference type="STRING" id="1354337.M983_1036"/>
<organism evidence="9 10">
    <name type="scientific">Proteus myxofaciens ATCC 19692</name>
    <dbReference type="NCBI Taxonomy" id="1354337"/>
    <lineage>
        <taxon>Bacteria</taxon>
        <taxon>Pseudomonadati</taxon>
        <taxon>Pseudomonadota</taxon>
        <taxon>Gammaproteobacteria</taxon>
        <taxon>Enterobacterales</taxon>
        <taxon>Morganellaceae</taxon>
        <taxon>Proteus</taxon>
    </lineage>
</organism>
<comment type="similarity">
    <text evidence="6">Belongs to the major facilitator superfamily. Phthalate permease family.</text>
</comment>
<evidence type="ECO:0000256" key="3">
    <source>
        <dbReference type="ARBA" id="ARBA00022692"/>
    </source>
</evidence>
<dbReference type="Proteomes" id="UP000094023">
    <property type="component" value="Unassembled WGS sequence"/>
</dbReference>
<evidence type="ECO:0000256" key="5">
    <source>
        <dbReference type="ARBA" id="ARBA00023136"/>
    </source>
</evidence>
<dbReference type="AlphaFoldDB" id="A0A198GES3"/>
<feature type="transmembrane region" description="Helical" evidence="7">
    <location>
        <begin position="15"/>
        <end position="33"/>
    </location>
</feature>
<keyword evidence="10" id="KW-1185">Reference proteome</keyword>
<dbReference type="PANTHER" id="PTHR11662">
    <property type="entry name" value="SOLUTE CARRIER FAMILY 17"/>
    <property type="match status" value="1"/>
</dbReference>
<name>A0A198GES3_9GAMM</name>
<dbReference type="InterPro" id="IPR036259">
    <property type="entry name" value="MFS_trans_sf"/>
</dbReference>
<dbReference type="Pfam" id="PF07690">
    <property type="entry name" value="MFS_1"/>
    <property type="match status" value="1"/>
</dbReference>